<organism evidence="2 3">
    <name type="scientific">Paractinoplanes lichenicola</name>
    <dbReference type="NCBI Taxonomy" id="2802976"/>
    <lineage>
        <taxon>Bacteria</taxon>
        <taxon>Bacillati</taxon>
        <taxon>Actinomycetota</taxon>
        <taxon>Actinomycetes</taxon>
        <taxon>Micromonosporales</taxon>
        <taxon>Micromonosporaceae</taxon>
        <taxon>Paractinoplanes</taxon>
    </lineage>
</organism>
<name>A0ABS1VUS9_9ACTN</name>
<accession>A0ABS1VUS9</accession>
<evidence type="ECO:0008006" key="4">
    <source>
        <dbReference type="Google" id="ProtNLM"/>
    </source>
</evidence>
<comment type="caution">
    <text evidence="2">The sequence shown here is derived from an EMBL/GenBank/DDBJ whole genome shotgun (WGS) entry which is preliminary data.</text>
</comment>
<evidence type="ECO:0000313" key="2">
    <source>
        <dbReference type="EMBL" id="MBL7258192.1"/>
    </source>
</evidence>
<feature type="transmembrane region" description="Helical" evidence="1">
    <location>
        <begin position="168"/>
        <end position="190"/>
    </location>
</feature>
<proteinExistence type="predicted"/>
<dbReference type="Pfam" id="PF19873">
    <property type="entry name" value="DUF6346"/>
    <property type="match status" value="1"/>
</dbReference>
<protein>
    <recommendedName>
        <fullName evidence="4">DUF3592 domain-containing protein</fullName>
    </recommendedName>
</protein>
<gene>
    <name evidence="2" type="ORF">JKJ07_28185</name>
</gene>
<feature type="transmembrane region" description="Helical" evidence="1">
    <location>
        <begin position="53"/>
        <end position="73"/>
    </location>
</feature>
<keyword evidence="1" id="KW-0472">Membrane</keyword>
<evidence type="ECO:0000313" key="3">
    <source>
        <dbReference type="Proteomes" id="UP000598996"/>
    </source>
</evidence>
<evidence type="ECO:0000256" key="1">
    <source>
        <dbReference type="SAM" id="Phobius"/>
    </source>
</evidence>
<dbReference type="Proteomes" id="UP000598996">
    <property type="component" value="Unassembled WGS sequence"/>
</dbReference>
<keyword evidence="1" id="KW-1133">Transmembrane helix</keyword>
<keyword evidence="3" id="KW-1185">Reference proteome</keyword>
<dbReference type="InterPro" id="IPR045927">
    <property type="entry name" value="DUF6346"/>
</dbReference>
<dbReference type="EMBL" id="JAENHO010000008">
    <property type="protein sequence ID" value="MBL7258192.1"/>
    <property type="molecule type" value="Genomic_DNA"/>
</dbReference>
<keyword evidence="1" id="KW-0812">Transmembrane</keyword>
<dbReference type="RefSeq" id="WP_202994826.1">
    <property type="nucleotide sequence ID" value="NZ_JAENHO010000008.1"/>
</dbReference>
<sequence length="195" mass="21231">MTSQDDRYARRLAEIRAQEAALDAEDAQRAAAAADQDAHQVVQRRRGGKLRDFLILAGVLVAGFALIGVGITLSRLAGHSMDDTTRAGQATVTSCNRHGPITNKGYGYWESCATTIKWADGQQVRETIGAVFSSADIGKTIEVGDSGRYRQSQNLARADVEARPWLRWVGWVPVVIGGIPLVLFGIALSARRRKR</sequence>
<reference evidence="2 3" key="1">
    <citation type="submission" date="2021-01" db="EMBL/GenBank/DDBJ databases">
        <title>Actinoplanes sp. nov. LDG1-01 isolated from lichen.</title>
        <authorList>
            <person name="Saeng-In P."/>
            <person name="Phongsopitanun W."/>
            <person name="Kanchanasin P."/>
            <person name="Yuki M."/>
            <person name="Kudo T."/>
            <person name="Ohkuma M."/>
            <person name="Tanasupawat S."/>
        </authorList>
    </citation>
    <scope>NUCLEOTIDE SEQUENCE [LARGE SCALE GENOMIC DNA]</scope>
    <source>
        <strain evidence="2 3">LDG1-01</strain>
    </source>
</reference>